<evidence type="ECO:0008006" key="6">
    <source>
        <dbReference type="Google" id="ProtNLM"/>
    </source>
</evidence>
<dbReference type="OrthoDB" id="6248568at2759"/>
<keyword evidence="3" id="KW-0342">GTP-binding</keyword>
<evidence type="ECO:0000256" key="3">
    <source>
        <dbReference type="ARBA" id="ARBA00023134"/>
    </source>
</evidence>
<proteinExistence type="inferred from homology"/>
<dbReference type="Proteomes" id="UP000281553">
    <property type="component" value="Unassembled WGS sequence"/>
</dbReference>
<dbReference type="GO" id="GO:0090385">
    <property type="term" value="P:phagosome-lysosome fusion"/>
    <property type="evidence" value="ECO:0007669"/>
    <property type="project" value="TreeGrafter"/>
</dbReference>
<dbReference type="GO" id="GO:0005764">
    <property type="term" value="C:lysosome"/>
    <property type="evidence" value="ECO:0007669"/>
    <property type="project" value="TreeGrafter"/>
</dbReference>
<dbReference type="InterPro" id="IPR005225">
    <property type="entry name" value="Small_GTP-bd"/>
</dbReference>
<evidence type="ECO:0000313" key="5">
    <source>
        <dbReference type="Proteomes" id="UP000281553"/>
    </source>
</evidence>
<organism evidence="4 5">
    <name type="scientific">Dibothriocephalus latus</name>
    <name type="common">Fish tapeworm</name>
    <name type="synonym">Diphyllobothrium latum</name>
    <dbReference type="NCBI Taxonomy" id="60516"/>
    <lineage>
        <taxon>Eukaryota</taxon>
        <taxon>Metazoa</taxon>
        <taxon>Spiralia</taxon>
        <taxon>Lophotrochozoa</taxon>
        <taxon>Platyhelminthes</taxon>
        <taxon>Cestoda</taxon>
        <taxon>Eucestoda</taxon>
        <taxon>Diphyllobothriidea</taxon>
        <taxon>Diphyllobothriidae</taxon>
        <taxon>Dibothriocephalus</taxon>
    </lineage>
</organism>
<comment type="similarity">
    <text evidence="1">Belongs to the small GTPase superfamily. Rab family.</text>
</comment>
<dbReference type="Pfam" id="PF00071">
    <property type="entry name" value="Ras"/>
    <property type="match status" value="1"/>
</dbReference>
<keyword evidence="2" id="KW-0547">Nucleotide-binding</keyword>
<dbReference type="PRINTS" id="PR00449">
    <property type="entry name" value="RASTRNSFRMNG"/>
</dbReference>
<evidence type="ECO:0000256" key="1">
    <source>
        <dbReference type="ARBA" id="ARBA00006270"/>
    </source>
</evidence>
<dbReference type="NCBIfam" id="TIGR00231">
    <property type="entry name" value="small_GTP"/>
    <property type="match status" value="1"/>
</dbReference>
<dbReference type="GO" id="GO:0045335">
    <property type="term" value="C:phagocytic vesicle"/>
    <property type="evidence" value="ECO:0007669"/>
    <property type="project" value="TreeGrafter"/>
</dbReference>
<dbReference type="GO" id="GO:0005770">
    <property type="term" value="C:late endosome"/>
    <property type="evidence" value="ECO:0007669"/>
    <property type="project" value="TreeGrafter"/>
</dbReference>
<dbReference type="GO" id="GO:0003924">
    <property type="term" value="F:GTPase activity"/>
    <property type="evidence" value="ECO:0007669"/>
    <property type="project" value="InterPro"/>
</dbReference>
<dbReference type="AlphaFoldDB" id="A0A3P6NZZ0"/>
<evidence type="ECO:0000313" key="4">
    <source>
        <dbReference type="EMBL" id="VDK29742.1"/>
    </source>
</evidence>
<dbReference type="PROSITE" id="PS51419">
    <property type="entry name" value="RAB"/>
    <property type="match status" value="1"/>
</dbReference>
<dbReference type="GO" id="GO:0005525">
    <property type="term" value="F:GTP binding"/>
    <property type="evidence" value="ECO:0007669"/>
    <property type="project" value="UniProtKB-KW"/>
</dbReference>
<name>A0A3P6NZZ0_DIBLA</name>
<reference evidence="4 5" key="1">
    <citation type="submission" date="2018-11" db="EMBL/GenBank/DDBJ databases">
        <authorList>
            <consortium name="Pathogen Informatics"/>
        </authorList>
    </citation>
    <scope>NUCLEOTIDE SEQUENCE [LARGE SCALE GENOMIC DNA]</scope>
</reference>
<dbReference type="EMBL" id="UYRU01000225">
    <property type="protein sequence ID" value="VDK29742.1"/>
    <property type="molecule type" value="Genomic_DNA"/>
</dbReference>
<accession>A0A3P6NZZ0</accession>
<keyword evidence="5" id="KW-1185">Reference proteome</keyword>
<dbReference type="InterPro" id="IPR001806">
    <property type="entry name" value="Small_GTPase"/>
</dbReference>
<dbReference type="InterPro" id="IPR027417">
    <property type="entry name" value="P-loop_NTPase"/>
</dbReference>
<dbReference type="PANTHER" id="PTHR47981:SF20">
    <property type="entry name" value="RAS-RELATED PROTEIN RAB-7A"/>
    <property type="match status" value="1"/>
</dbReference>
<dbReference type="Gene3D" id="3.40.50.300">
    <property type="entry name" value="P-loop containing nucleotide triphosphate hydrolases"/>
    <property type="match status" value="1"/>
</dbReference>
<protein>
    <recommendedName>
        <fullName evidence="6">Small monomeric GTPase</fullName>
    </recommendedName>
</protein>
<sequence length="91" mass="9680">MTETAGLELNVAVVGESGVGKTTLISRFVTGSYGAQEKSTFLNDSSVNKDVYGKKVDFKIYDSPGAVEYRDLSLGLYAGADAVIVCFDVTE</sequence>
<gene>
    <name evidence="4" type="ORF">DILT_LOCUS52</name>
</gene>
<dbReference type="PANTHER" id="PTHR47981">
    <property type="entry name" value="RAB FAMILY"/>
    <property type="match status" value="1"/>
</dbReference>
<evidence type="ECO:0000256" key="2">
    <source>
        <dbReference type="ARBA" id="ARBA00022741"/>
    </source>
</evidence>
<dbReference type="SUPFAM" id="SSF52540">
    <property type="entry name" value="P-loop containing nucleoside triphosphate hydrolases"/>
    <property type="match status" value="1"/>
</dbReference>